<proteinExistence type="predicted"/>
<reference evidence="4 5" key="1">
    <citation type="journal article" date="2022" name="bioRxiv">
        <title>Genomics of Preaxostyla Flagellates Illuminates Evolutionary Transitions and the Path Towards Mitochondrial Loss.</title>
        <authorList>
            <person name="Novak L.V.F."/>
            <person name="Treitli S.C."/>
            <person name="Pyrih J."/>
            <person name="Halakuc P."/>
            <person name="Pipaliya S.V."/>
            <person name="Vacek V."/>
            <person name="Brzon O."/>
            <person name="Soukal P."/>
            <person name="Eme L."/>
            <person name="Dacks J.B."/>
            <person name="Karnkowska A."/>
            <person name="Elias M."/>
            <person name="Hampl V."/>
        </authorList>
    </citation>
    <scope>NUCLEOTIDE SEQUENCE [LARGE SCALE GENOMIC DNA]</scope>
    <source>
        <strain evidence="4">NAU3</strain>
        <tissue evidence="4">Gut</tissue>
    </source>
</reference>
<evidence type="ECO:0000256" key="2">
    <source>
        <dbReference type="SAM" id="Phobius"/>
    </source>
</evidence>
<feature type="compositionally biased region" description="Low complexity" evidence="1">
    <location>
        <begin position="372"/>
        <end position="391"/>
    </location>
</feature>
<evidence type="ECO:0000313" key="5">
    <source>
        <dbReference type="Proteomes" id="UP001281761"/>
    </source>
</evidence>
<keyword evidence="2" id="KW-1133">Transmembrane helix</keyword>
<comment type="caution">
    <text evidence="4">The sequence shown here is derived from an EMBL/GenBank/DDBJ whole genome shotgun (WGS) entry which is preliminary data.</text>
</comment>
<sequence length="404" mass="46842">MVCLLLWYFASEVHATPFPHCHKIEREDVWNRKVFACAVDPPPRNSTEPSKKYKLNFYVQSQRPWFKDRFRFKVIGGAGIDGVNNSVGWLTRPPYISMWFECSRKKIPYDPEKPDGLKIETAYCPIDVFIENRNLILDSKLGMMFHVDDFDAKYDLPPQELLGPEPPLQPGQYKRPSPAVQAFKTVGKILLLVTIITALIVGIGLYIFRSCSQMWADPETKKAKSMSDRDRIVAALQKSERIAQRNRELGIPQNRRFDPRIMEDLSSSSDSGDSSESLATTRRRARARAKQRRTPMTQQASQSHRTSQPRTDRELYDEEEREFERRYQAVQQAYEERQRVLWQVRPNSRAKPKQTRVINARPPLTPERNEESQSINTNSSSDSGDDLNPLLRQNDTTRVARRRV</sequence>
<feature type="compositionally biased region" description="Low complexity" evidence="1">
    <location>
        <begin position="264"/>
        <end position="280"/>
    </location>
</feature>
<feature type="chain" id="PRO_5046026094" evidence="3">
    <location>
        <begin position="16"/>
        <end position="404"/>
    </location>
</feature>
<feature type="region of interest" description="Disordered" evidence="1">
    <location>
        <begin position="345"/>
        <end position="404"/>
    </location>
</feature>
<name>A0ABQ9YEM2_9EUKA</name>
<feature type="compositionally biased region" description="Polar residues" evidence="1">
    <location>
        <begin position="295"/>
        <end position="309"/>
    </location>
</feature>
<evidence type="ECO:0000313" key="4">
    <source>
        <dbReference type="EMBL" id="KAK2962135.1"/>
    </source>
</evidence>
<keyword evidence="3" id="KW-0732">Signal</keyword>
<dbReference type="Proteomes" id="UP001281761">
    <property type="component" value="Unassembled WGS sequence"/>
</dbReference>
<feature type="region of interest" description="Disordered" evidence="1">
    <location>
        <begin position="244"/>
        <end position="320"/>
    </location>
</feature>
<keyword evidence="2" id="KW-0472">Membrane</keyword>
<accession>A0ABQ9YEM2</accession>
<organism evidence="4 5">
    <name type="scientific">Blattamonas nauphoetae</name>
    <dbReference type="NCBI Taxonomy" id="2049346"/>
    <lineage>
        <taxon>Eukaryota</taxon>
        <taxon>Metamonada</taxon>
        <taxon>Preaxostyla</taxon>
        <taxon>Oxymonadida</taxon>
        <taxon>Blattamonas</taxon>
    </lineage>
</organism>
<feature type="signal peptide" evidence="3">
    <location>
        <begin position="1"/>
        <end position="15"/>
    </location>
</feature>
<gene>
    <name evidence="4" type="ORF">BLNAU_2795</name>
</gene>
<feature type="compositionally biased region" description="Basic residues" evidence="1">
    <location>
        <begin position="281"/>
        <end position="293"/>
    </location>
</feature>
<keyword evidence="5" id="KW-1185">Reference proteome</keyword>
<protein>
    <submittedName>
        <fullName evidence="4">Uncharacterized protein</fullName>
    </submittedName>
</protein>
<dbReference type="EMBL" id="JARBJD010000012">
    <property type="protein sequence ID" value="KAK2962135.1"/>
    <property type="molecule type" value="Genomic_DNA"/>
</dbReference>
<feature type="transmembrane region" description="Helical" evidence="2">
    <location>
        <begin position="189"/>
        <end position="208"/>
    </location>
</feature>
<keyword evidence="2" id="KW-0812">Transmembrane</keyword>
<evidence type="ECO:0000256" key="3">
    <source>
        <dbReference type="SAM" id="SignalP"/>
    </source>
</evidence>
<evidence type="ECO:0000256" key="1">
    <source>
        <dbReference type="SAM" id="MobiDB-lite"/>
    </source>
</evidence>